<organism evidence="8">
    <name type="scientific">Streptomyces sp. R28</name>
    <dbReference type="NCBI Taxonomy" id="3238628"/>
    <lineage>
        <taxon>Bacteria</taxon>
        <taxon>Bacillati</taxon>
        <taxon>Actinomycetota</taxon>
        <taxon>Actinomycetes</taxon>
        <taxon>Kitasatosporales</taxon>
        <taxon>Streptomycetaceae</taxon>
        <taxon>Streptomyces</taxon>
    </lineage>
</organism>
<name>A0AB39PSC1_9ACTN</name>
<dbReference type="PROSITE" id="PS00086">
    <property type="entry name" value="CYTOCHROME_P450"/>
    <property type="match status" value="1"/>
</dbReference>
<dbReference type="AlphaFoldDB" id="A0AB39PSC1"/>
<dbReference type="InterPro" id="IPR017972">
    <property type="entry name" value="Cyt_P450_CS"/>
</dbReference>
<dbReference type="EMBL" id="CP163439">
    <property type="protein sequence ID" value="XDQ32018.1"/>
    <property type="molecule type" value="Genomic_DNA"/>
</dbReference>
<evidence type="ECO:0000256" key="2">
    <source>
        <dbReference type="ARBA" id="ARBA00022617"/>
    </source>
</evidence>
<dbReference type="RefSeq" id="WP_369166510.1">
    <property type="nucleotide sequence ID" value="NZ_CP163439.1"/>
</dbReference>
<evidence type="ECO:0000256" key="4">
    <source>
        <dbReference type="ARBA" id="ARBA00023002"/>
    </source>
</evidence>
<dbReference type="InterPro" id="IPR036396">
    <property type="entry name" value="Cyt_P450_sf"/>
</dbReference>
<dbReference type="InterPro" id="IPR002397">
    <property type="entry name" value="Cyt_P450_B"/>
</dbReference>
<reference evidence="8" key="1">
    <citation type="submission" date="2024-07" db="EMBL/GenBank/DDBJ databases">
        <authorList>
            <person name="Yu S.T."/>
        </authorList>
    </citation>
    <scope>NUCLEOTIDE SEQUENCE</scope>
    <source>
        <strain evidence="8">R28</strain>
    </source>
</reference>
<sequence>MTVTDRIDRIAIDPFGADIPGESARLRALGPIVPVELPGGIPAWAPTGYDTLKELILDPQVSKDPRQHWRLWPEIAERPSWGWILNWVGVVNMLSTYGTDHTRLRKLVAPSFTQRRTEMMRPRVEAITTELLDSLDTLAKPVPLGEGGAVVDLKAGFAHPLPMRMICELFGVPEELREDTAKLIAAIMDTSDPSPEHAAFVQQQIDAVLGALIAHRSEHPGDDLTTELIRVRDEDGDRLSDEELLHTLLLVIGAGFETTVNLIGNAVVALLTHPEQLAAVRSGEIGWDAVIDETLRAHPSIAALPLRFAVSDIKVGDVTIAAGDAIITTYAAAGLDPVHYGPDAASFDAARGADDHLAFGIGVHRCIGAPLARVEALTALPALFDRFPDLRLAVGDDELRQVPSFIAFGWQEIPVRLRA</sequence>
<comment type="similarity">
    <text evidence="1 7">Belongs to the cytochrome P450 family.</text>
</comment>
<dbReference type="GO" id="GO:0020037">
    <property type="term" value="F:heme binding"/>
    <property type="evidence" value="ECO:0007669"/>
    <property type="project" value="InterPro"/>
</dbReference>
<dbReference type="GO" id="GO:0016705">
    <property type="term" value="F:oxidoreductase activity, acting on paired donors, with incorporation or reduction of molecular oxygen"/>
    <property type="evidence" value="ECO:0007669"/>
    <property type="project" value="InterPro"/>
</dbReference>
<protein>
    <submittedName>
        <fullName evidence="8">Cytochrome P450</fullName>
    </submittedName>
</protein>
<dbReference type="Pfam" id="PF00067">
    <property type="entry name" value="p450"/>
    <property type="match status" value="2"/>
</dbReference>
<dbReference type="FunFam" id="1.10.630.10:FF:000018">
    <property type="entry name" value="Cytochrome P450 monooxygenase"/>
    <property type="match status" value="1"/>
</dbReference>
<keyword evidence="4 7" id="KW-0560">Oxidoreductase</keyword>
<evidence type="ECO:0000256" key="1">
    <source>
        <dbReference type="ARBA" id="ARBA00010617"/>
    </source>
</evidence>
<dbReference type="PRINTS" id="PR00385">
    <property type="entry name" value="P450"/>
</dbReference>
<keyword evidence="6 7" id="KW-0503">Monooxygenase</keyword>
<evidence type="ECO:0000313" key="8">
    <source>
        <dbReference type="EMBL" id="XDQ32018.1"/>
    </source>
</evidence>
<proteinExistence type="inferred from homology"/>
<dbReference type="PANTHER" id="PTHR46696:SF1">
    <property type="entry name" value="CYTOCHROME P450 YJIB-RELATED"/>
    <property type="match status" value="1"/>
</dbReference>
<dbReference type="GO" id="GO:0004497">
    <property type="term" value="F:monooxygenase activity"/>
    <property type="evidence" value="ECO:0007669"/>
    <property type="project" value="UniProtKB-KW"/>
</dbReference>
<dbReference type="CDD" id="cd11029">
    <property type="entry name" value="CYP107-like"/>
    <property type="match status" value="1"/>
</dbReference>
<keyword evidence="2 7" id="KW-0349">Heme</keyword>
<evidence type="ECO:0000256" key="7">
    <source>
        <dbReference type="RuleBase" id="RU000461"/>
    </source>
</evidence>
<gene>
    <name evidence="8" type="ORF">AB5J49_00865</name>
</gene>
<keyword evidence="3 7" id="KW-0479">Metal-binding</keyword>
<dbReference type="PRINTS" id="PR00359">
    <property type="entry name" value="BP450"/>
</dbReference>
<dbReference type="Gene3D" id="1.10.630.10">
    <property type="entry name" value="Cytochrome P450"/>
    <property type="match status" value="1"/>
</dbReference>
<evidence type="ECO:0000256" key="3">
    <source>
        <dbReference type="ARBA" id="ARBA00022723"/>
    </source>
</evidence>
<dbReference type="PANTHER" id="PTHR46696">
    <property type="entry name" value="P450, PUTATIVE (EUROFUNG)-RELATED"/>
    <property type="match status" value="1"/>
</dbReference>
<evidence type="ECO:0000256" key="5">
    <source>
        <dbReference type="ARBA" id="ARBA00023004"/>
    </source>
</evidence>
<evidence type="ECO:0000256" key="6">
    <source>
        <dbReference type="ARBA" id="ARBA00023033"/>
    </source>
</evidence>
<accession>A0AB39PSC1</accession>
<dbReference type="GO" id="GO:0005506">
    <property type="term" value="F:iron ion binding"/>
    <property type="evidence" value="ECO:0007669"/>
    <property type="project" value="InterPro"/>
</dbReference>
<dbReference type="SUPFAM" id="SSF48264">
    <property type="entry name" value="Cytochrome P450"/>
    <property type="match status" value="1"/>
</dbReference>
<keyword evidence="5 7" id="KW-0408">Iron</keyword>
<dbReference type="InterPro" id="IPR001128">
    <property type="entry name" value="Cyt_P450"/>
</dbReference>